<dbReference type="AlphaFoldDB" id="A0A1F7F6A9"/>
<dbReference type="Gene3D" id="2.60.40.4070">
    <property type="match status" value="1"/>
</dbReference>
<sequence>MHNSTVDEIQASRDYRFPKGGMNQRVTWDPATTIDRAESLSVRVKYTPVMYPFESNYTPDPRYDNTQQCPYMGFPGAFTVDISPRRVQNFTVSPGQQYHWYRNGIDMGTATAQAARPGSPDGIVTIPNYYFHQGAATCTKTATLTTLTIKAGAGSIPEDVVAPGPISGLELVSNDPTSEFFGLGIYWANADSVQLVKRDYNLITLRFSAPGDDGSTGTCTRYVLRISGNSGDVATSPTIVRTLPAPVPAGQSVEFTFGSYFLSSGTYYMAVEAYDENNNSSGISNVISTSVTFSDNGGTILIHNNQLDSLLGTLGPEARLANAQALDLPLLGVWPNPFNPDAVIRCFVPARIAGNEVSLAVFDARGRCVKDFGTVRTGADNRFVWTGTDKAGATLASGMYVVRLKAKNSSLVRKITMMK</sequence>
<organism evidence="2 3">
    <name type="scientific">Candidatus Raymondbacteria bacterium RIFOXYD12_FULL_49_13</name>
    <dbReference type="NCBI Taxonomy" id="1817890"/>
    <lineage>
        <taxon>Bacteria</taxon>
        <taxon>Raymondiibacteriota</taxon>
    </lineage>
</organism>
<gene>
    <name evidence="2" type="ORF">A2519_16120</name>
</gene>
<reference evidence="2 3" key="1">
    <citation type="journal article" date="2016" name="Nat. Commun.">
        <title>Thousands of microbial genomes shed light on interconnected biogeochemical processes in an aquifer system.</title>
        <authorList>
            <person name="Anantharaman K."/>
            <person name="Brown C.T."/>
            <person name="Hug L.A."/>
            <person name="Sharon I."/>
            <person name="Castelle C.J."/>
            <person name="Probst A.J."/>
            <person name="Thomas B.C."/>
            <person name="Singh A."/>
            <person name="Wilkins M.J."/>
            <person name="Karaoz U."/>
            <person name="Brodie E.L."/>
            <person name="Williams K.H."/>
            <person name="Hubbard S.S."/>
            <person name="Banfield J.F."/>
        </authorList>
    </citation>
    <scope>NUCLEOTIDE SEQUENCE [LARGE SCALE GENOMIC DNA]</scope>
</reference>
<protein>
    <recommendedName>
        <fullName evidence="1">FlgD/Vpr Ig-like domain-containing protein</fullName>
    </recommendedName>
</protein>
<dbReference type="Pfam" id="PF13860">
    <property type="entry name" value="FlgD_ig"/>
    <property type="match status" value="1"/>
</dbReference>
<proteinExistence type="predicted"/>
<feature type="domain" description="FlgD/Vpr Ig-like" evidence="1">
    <location>
        <begin position="356"/>
        <end position="409"/>
    </location>
</feature>
<dbReference type="Proteomes" id="UP000179243">
    <property type="component" value="Unassembled WGS sequence"/>
</dbReference>
<dbReference type="InterPro" id="IPR025965">
    <property type="entry name" value="FlgD/Vpr_Ig-like"/>
</dbReference>
<dbReference type="EMBL" id="MFYX01000110">
    <property type="protein sequence ID" value="OGK02205.1"/>
    <property type="molecule type" value="Genomic_DNA"/>
</dbReference>
<accession>A0A1F7F6A9</accession>
<evidence type="ECO:0000259" key="1">
    <source>
        <dbReference type="Pfam" id="PF13860"/>
    </source>
</evidence>
<evidence type="ECO:0000313" key="2">
    <source>
        <dbReference type="EMBL" id="OGK02205.1"/>
    </source>
</evidence>
<name>A0A1F7F6A9_UNCRA</name>
<comment type="caution">
    <text evidence="2">The sequence shown here is derived from an EMBL/GenBank/DDBJ whole genome shotgun (WGS) entry which is preliminary data.</text>
</comment>
<evidence type="ECO:0000313" key="3">
    <source>
        <dbReference type="Proteomes" id="UP000179243"/>
    </source>
</evidence>